<keyword evidence="2" id="KW-1185">Reference proteome</keyword>
<reference evidence="1 2" key="1">
    <citation type="submission" date="2021-05" db="EMBL/GenBank/DDBJ databases">
        <title>A Polyphasic approach of four new species of the genus Ohtaekwangia: Ohtaekwangia histidinii sp. nov., Ohtaekwangia cretensis sp. nov., Ohtaekwangia indiensis sp. nov., Ohtaekwangia reichenbachii sp. nov. from diverse environment.</title>
        <authorList>
            <person name="Octaviana S."/>
        </authorList>
    </citation>
    <scope>NUCLEOTIDE SEQUENCE [LARGE SCALE GENOMIC DNA]</scope>
    <source>
        <strain evidence="1 2">PWU5</strain>
    </source>
</reference>
<comment type="caution">
    <text evidence="1">The sequence shown here is derived from an EMBL/GenBank/DDBJ whole genome shotgun (WGS) entry which is preliminary data.</text>
</comment>
<dbReference type="EMBL" id="JAHESE010000068">
    <property type="protein sequence ID" value="MBT1712425.1"/>
    <property type="molecule type" value="Genomic_DNA"/>
</dbReference>
<gene>
    <name evidence="1" type="ORF">KK062_29555</name>
</gene>
<accession>A0AAP2GWI3</accession>
<name>A0AAP2GWI3_9BACT</name>
<dbReference type="AlphaFoldDB" id="A0AAP2GWI3"/>
<protein>
    <submittedName>
        <fullName evidence="1">Uncharacterized protein</fullName>
    </submittedName>
</protein>
<organism evidence="1 2">
    <name type="scientific">Dawidia cretensis</name>
    <dbReference type="NCBI Taxonomy" id="2782350"/>
    <lineage>
        <taxon>Bacteria</taxon>
        <taxon>Pseudomonadati</taxon>
        <taxon>Bacteroidota</taxon>
        <taxon>Cytophagia</taxon>
        <taxon>Cytophagales</taxon>
        <taxon>Chryseotaleaceae</taxon>
        <taxon>Dawidia</taxon>
    </lineage>
</organism>
<sequence>MEKEDKVYKRRFNSSLEPMKVMLVDLRRTLAPEAWLALVQRTRESVVRNPDQYIEGSNDLPPGDDYQRIISLIFDEFLHDCAIR</sequence>
<evidence type="ECO:0000313" key="1">
    <source>
        <dbReference type="EMBL" id="MBT1712425.1"/>
    </source>
</evidence>
<dbReference type="RefSeq" id="WP_254087988.1">
    <property type="nucleotide sequence ID" value="NZ_JAHESE010000068.1"/>
</dbReference>
<dbReference type="Proteomes" id="UP001319080">
    <property type="component" value="Unassembled WGS sequence"/>
</dbReference>
<proteinExistence type="predicted"/>
<evidence type="ECO:0000313" key="2">
    <source>
        <dbReference type="Proteomes" id="UP001319080"/>
    </source>
</evidence>